<dbReference type="RefSeq" id="WP_213670057.1">
    <property type="nucleotide sequence ID" value="NZ_JAHCDA010000002.1"/>
</dbReference>
<reference evidence="1 2" key="1">
    <citation type="submission" date="2021-05" db="EMBL/GenBank/DDBJ databases">
        <title>Roseococcus sp. XZZS9, whole genome shotgun sequencing project.</title>
        <authorList>
            <person name="Zhao G."/>
            <person name="Shen L."/>
        </authorList>
    </citation>
    <scope>NUCLEOTIDE SEQUENCE [LARGE SCALE GENOMIC DNA]</scope>
    <source>
        <strain evidence="1 2">XZZS9</strain>
    </source>
</reference>
<evidence type="ECO:0008006" key="3">
    <source>
        <dbReference type="Google" id="ProtNLM"/>
    </source>
</evidence>
<gene>
    <name evidence="1" type="ORF">KHU32_10505</name>
</gene>
<accession>A0ABS5QEL4</accession>
<dbReference type="EMBL" id="JAHCDA010000002">
    <property type="protein sequence ID" value="MBS7811370.1"/>
    <property type="molecule type" value="Genomic_DNA"/>
</dbReference>
<evidence type="ECO:0000313" key="2">
    <source>
        <dbReference type="Proteomes" id="UP000766336"/>
    </source>
</evidence>
<dbReference type="Proteomes" id="UP000766336">
    <property type="component" value="Unassembled WGS sequence"/>
</dbReference>
<comment type="caution">
    <text evidence="1">The sequence shown here is derived from an EMBL/GenBank/DDBJ whole genome shotgun (WGS) entry which is preliminary data.</text>
</comment>
<evidence type="ECO:0000313" key="1">
    <source>
        <dbReference type="EMBL" id="MBS7811370.1"/>
    </source>
</evidence>
<protein>
    <recommendedName>
        <fullName evidence="3">Class I SAM-dependent methyltransferase</fullName>
    </recommendedName>
</protein>
<sequence length="196" mass="20710">MLDAIAPLAGLTPAMSPAEQRLLREAAAGAASAVEFGCGGSTGLLLQEVLGPVVSVESDPRWLSRLRGEPDCVEAAASGRWHGLHADLGPVGAWGWPRDAARRADGTVYWNAPWSLSPAPAFVLVDGRYRVACALAALQRLAPEGIVAVHDFWGREHYRPLLDFAELIGTTASLVLLAPKRGVELPDPAAFSGDAR</sequence>
<keyword evidence="2" id="KW-1185">Reference proteome</keyword>
<proteinExistence type="predicted"/>
<dbReference type="InterPro" id="IPR029063">
    <property type="entry name" value="SAM-dependent_MTases_sf"/>
</dbReference>
<dbReference type="Gene3D" id="3.40.50.150">
    <property type="entry name" value="Vaccinia Virus protein VP39"/>
    <property type="match status" value="1"/>
</dbReference>
<name>A0ABS5QEL4_9PROT</name>
<organism evidence="1 2">
    <name type="scientific">Roseococcus pinisoli</name>
    <dbReference type="NCBI Taxonomy" id="2835040"/>
    <lineage>
        <taxon>Bacteria</taxon>
        <taxon>Pseudomonadati</taxon>
        <taxon>Pseudomonadota</taxon>
        <taxon>Alphaproteobacteria</taxon>
        <taxon>Acetobacterales</taxon>
        <taxon>Roseomonadaceae</taxon>
        <taxon>Roseococcus</taxon>
    </lineage>
</organism>